<dbReference type="Pfam" id="PF03706">
    <property type="entry name" value="LPG_synthase_TM"/>
    <property type="match status" value="1"/>
</dbReference>
<dbReference type="PANTHER" id="PTHR39087">
    <property type="entry name" value="UPF0104 MEMBRANE PROTEIN MJ1595"/>
    <property type="match status" value="1"/>
</dbReference>
<evidence type="ECO:0000313" key="9">
    <source>
        <dbReference type="EMBL" id="CAB5062170.1"/>
    </source>
</evidence>
<sequence>MSVDETVTPRRTRRRHWWYVRGSLKVMASFFVFWFLILPLIPGFRKASSDLQNSNFWFLGVGFVLEGVALFCYSMLTHAALGAPSPKPLRLFRIQLSTRAVSSLMPGGSAAGSALGYRLLTTSGVPAADAGFALATVGLGSAVMLNILLFFALMVSIPLRGFNPVYGSAAVVGVILLVFSAGVVVGLLQGQTRAERLVRWVARRLRFDPDRAVAVIRHVADRMRYLLRDRQLLARVAVWAALNWLLDAAALWFFLRAFGGSIAVDGLLVAFCLANVLAVIPITPGGLGIVEGVYIPALTGFGLTRSQSSLGVLGYRLAQYWVPMLIGGLCYVSLRVGPWSMERRDRLARLRQVAHDSIMDTTDSLEWAEKYAQRRPGT</sequence>
<name>A0A6J6SAD4_9ZZZZ</name>
<evidence type="ECO:0000313" key="7">
    <source>
        <dbReference type="EMBL" id="CAB4731618.1"/>
    </source>
</evidence>
<dbReference type="EMBL" id="CAEZYY010000013">
    <property type="protein sequence ID" value="CAB4754025.1"/>
    <property type="molecule type" value="Genomic_DNA"/>
</dbReference>
<dbReference type="AlphaFoldDB" id="A0A6J6SAD4"/>
<feature type="transmembrane region" description="Helical" evidence="6">
    <location>
        <begin position="165"/>
        <end position="188"/>
    </location>
</feature>
<evidence type="ECO:0000256" key="6">
    <source>
        <dbReference type="SAM" id="Phobius"/>
    </source>
</evidence>
<evidence type="ECO:0000313" key="8">
    <source>
        <dbReference type="EMBL" id="CAB4754025.1"/>
    </source>
</evidence>
<keyword evidence="3 6" id="KW-0812">Transmembrane</keyword>
<reference evidence="7" key="1">
    <citation type="submission" date="2020-05" db="EMBL/GenBank/DDBJ databases">
        <authorList>
            <person name="Chiriac C."/>
            <person name="Salcher M."/>
            <person name="Ghai R."/>
            <person name="Kavagutti S V."/>
        </authorList>
    </citation>
    <scope>NUCLEOTIDE SEQUENCE</scope>
</reference>
<feature type="transmembrane region" description="Helical" evidence="6">
    <location>
        <begin position="56"/>
        <end position="76"/>
    </location>
</feature>
<dbReference type="EMBL" id="CAEZXX010000247">
    <property type="protein sequence ID" value="CAB4731618.1"/>
    <property type="molecule type" value="Genomic_DNA"/>
</dbReference>
<dbReference type="NCBIfam" id="TIGR00374">
    <property type="entry name" value="flippase-like domain"/>
    <property type="match status" value="1"/>
</dbReference>
<feature type="transmembrane region" description="Helical" evidence="6">
    <location>
        <begin position="318"/>
        <end position="337"/>
    </location>
</feature>
<feature type="transmembrane region" description="Helical" evidence="6">
    <location>
        <begin position="96"/>
        <end position="120"/>
    </location>
</feature>
<protein>
    <submittedName>
        <fullName evidence="7">Unannotated protein</fullName>
    </submittedName>
</protein>
<comment type="subcellular location">
    <subcellularLocation>
        <location evidence="1">Cell membrane</location>
        <topology evidence="1">Multi-pass membrane protein</topology>
    </subcellularLocation>
</comment>
<evidence type="ECO:0000256" key="4">
    <source>
        <dbReference type="ARBA" id="ARBA00022989"/>
    </source>
</evidence>
<dbReference type="InterPro" id="IPR022791">
    <property type="entry name" value="L-PG_synthase/AglD"/>
</dbReference>
<dbReference type="PANTHER" id="PTHR39087:SF2">
    <property type="entry name" value="UPF0104 MEMBRANE PROTEIN MJ1595"/>
    <property type="match status" value="1"/>
</dbReference>
<proteinExistence type="predicted"/>
<gene>
    <name evidence="7" type="ORF">UFOPK2602_02368</name>
    <name evidence="8" type="ORF">UFOPK2806_01192</name>
    <name evidence="9" type="ORF">UFOPK4306_01129</name>
</gene>
<dbReference type="EMBL" id="CAFBQP010000037">
    <property type="protein sequence ID" value="CAB5062170.1"/>
    <property type="molecule type" value="Genomic_DNA"/>
</dbReference>
<evidence type="ECO:0000256" key="3">
    <source>
        <dbReference type="ARBA" id="ARBA00022692"/>
    </source>
</evidence>
<feature type="transmembrane region" description="Helical" evidence="6">
    <location>
        <begin position="261"/>
        <end position="280"/>
    </location>
</feature>
<dbReference type="GO" id="GO:0005886">
    <property type="term" value="C:plasma membrane"/>
    <property type="evidence" value="ECO:0007669"/>
    <property type="project" value="UniProtKB-SubCell"/>
</dbReference>
<keyword evidence="2" id="KW-1003">Cell membrane</keyword>
<organism evidence="7">
    <name type="scientific">freshwater metagenome</name>
    <dbReference type="NCBI Taxonomy" id="449393"/>
    <lineage>
        <taxon>unclassified sequences</taxon>
        <taxon>metagenomes</taxon>
        <taxon>ecological metagenomes</taxon>
    </lineage>
</organism>
<keyword evidence="4 6" id="KW-1133">Transmembrane helix</keyword>
<evidence type="ECO:0000256" key="2">
    <source>
        <dbReference type="ARBA" id="ARBA00022475"/>
    </source>
</evidence>
<evidence type="ECO:0000256" key="1">
    <source>
        <dbReference type="ARBA" id="ARBA00004651"/>
    </source>
</evidence>
<accession>A0A6J6SAD4</accession>
<evidence type="ECO:0000256" key="5">
    <source>
        <dbReference type="ARBA" id="ARBA00023136"/>
    </source>
</evidence>
<feature type="transmembrane region" description="Helical" evidence="6">
    <location>
        <begin position="132"/>
        <end position="159"/>
    </location>
</feature>
<keyword evidence="5 6" id="KW-0472">Membrane</keyword>
<feature type="transmembrane region" description="Helical" evidence="6">
    <location>
        <begin position="26"/>
        <end position="44"/>
    </location>
</feature>
<feature type="transmembrane region" description="Helical" evidence="6">
    <location>
        <begin position="232"/>
        <end position="255"/>
    </location>
</feature>